<comment type="caution">
    <text evidence="1">The sequence shown here is derived from an EMBL/GenBank/DDBJ whole genome shotgun (WGS) entry which is preliminary data.</text>
</comment>
<dbReference type="AlphaFoldDB" id="A0A4C1YUB7"/>
<dbReference type="Proteomes" id="UP000299102">
    <property type="component" value="Unassembled WGS sequence"/>
</dbReference>
<organism evidence="1 2">
    <name type="scientific">Eumeta variegata</name>
    <name type="common">Bagworm moth</name>
    <name type="synonym">Eumeta japonica</name>
    <dbReference type="NCBI Taxonomy" id="151549"/>
    <lineage>
        <taxon>Eukaryota</taxon>
        <taxon>Metazoa</taxon>
        <taxon>Ecdysozoa</taxon>
        <taxon>Arthropoda</taxon>
        <taxon>Hexapoda</taxon>
        <taxon>Insecta</taxon>
        <taxon>Pterygota</taxon>
        <taxon>Neoptera</taxon>
        <taxon>Endopterygota</taxon>
        <taxon>Lepidoptera</taxon>
        <taxon>Glossata</taxon>
        <taxon>Ditrysia</taxon>
        <taxon>Tineoidea</taxon>
        <taxon>Psychidae</taxon>
        <taxon>Oiketicinae</taxon>
        <taxon>Eumeta</taxon>
    </lineage>
</organism>
<sequence length="133" mass="14627">MPIDTILLNAWPAAIASAAPTRRAACPAHVTNYDSAPRDDIRRDRKIIADTCILHTSQMCDNMQELLRLVAGGYTARPPVPTARPAPARRPAANGKLLWPFIMGHVALWWYASNHEGDGIFGERNEDGVQGQK</sequence>
<evidence type="ECO:0000313" key="2">
    <source>
        <dbReference type="Proteomes" id="UP000299102"/>
    </source>
</evidence>
<gene>
    <name evidence="1" type="ORF">EVAR_52269_1</name>
</gene>
<proteinExistence type="predicted"/>
<protein>
    <submittedName>
        <fullName evidence="1">Uncharacterized protein</fullName>
    </submittedName>
</protein>
<evidence type="ECO:0000313" key="1">
    <source>
        <dbReference type="EMBL" id="GBP78464.1"/>
    </source>
</evidence>
<reference evidence="1 2" key="1">
    <citation type="journal article" date="2019" name="Commun. Biol.">
        <title>The bagworm genome reveals a unique fibroin gene that provides high tensile strength.</title>
        <authorList>
            <person name="Kono N."/>
            <person name="Nakamura H."/>
            <person name="Ohtoshi R."/>
            <person name="Tomita M."/>
            <person name="Numata K."/>
            <person name="Arakawa K."/>
        </authorList>
    </citation>
    <scope>NUCLEOTIDE SEQUENCE [LARGE SCALE GENOMIC DNA]</scope>
</reference>
<keyword evidence="2" id="KW-1185">Reference proteome</keyword>
<name>A0A4C1YUB7_EUMVA</name>
<accession>A0A4C1YUB7</accession>
<dbReference type="EMBL" id="BGZK01001370">
    <property type="protein sequence ID" value="GBP78464.1"/>
    <property type="molecule type" value="Genomic_DNA"/>
</dbReference>